<comment type="caution">
    <text evidence="2">The sequence shown here is derived from an EMBL/GenBank/DDBJ whole genome shotgun (WGS) entry which is preliminary data.</text>
</comment>
<feature type="compositionally biased region" description="Polar residues" evidence="1">
    <location>
        <begin position="47"/>
        <end position="58"/>
    </location>
</feature>
<evidence type="ECO:0000313" key="3">
    <source>
        <dbReference type="Proteomes" id="UP000735302"/>
    </source>
</evidence>
<reference evidence="2 3" key="1">
    <citation type="journal article" date="2021" name="Elife">
        <title>Chloroplast acquisition without the gene transfer in kleptoplastic sea slugs, Plakobranchus ocellatus.</title>
        <authorList>
            <person name="Maeda T."/>
            <person name="Takahashi S."/>
            <person name="Yoshida T."/>
            <person name="Shimamura S."/>
            <person name="Takaki Y."/>
            <person name="Nagai Y."/>
            <person name="Toyoda A."/>
            <person name="Suzuki Y."/>
            <person name="Arimoto A."/>
            <person name="Ishii H."/>
            <person name="Satoh N."/>
            <person name="Nishiyama T."/>
            <person name="Hasebe M."/>
            <person name="Maruyama T."/>
            <person name="Minagawa J."/>
            <person name="Obokata J."/>
            <person name="Shigenobu S."/>
        </authorList>
    </citation>
    <scope>NUCLEOTIDE SEQUENCE [LARGE SCALE GENOMIC DNA]</scope>
</reference>
<protein>
    <submittedName>
        <fullName evidence="2">Uncharacterized protein</fullName>
    </submittedName>
</protein>
<keyword evidence="3" id="KW-1185">Reference proteome</keyword>
<feature type="region of interest" description="Disordered" evidence="1">
    <location>
        <begin position="1"/>
        <end position="21"/>
    </location>
</feature>
<dbReference type="EMBL" id="BLXT01007928">
    <property type="protein sequence ID" value="GFO44156.1"/>
    <property type="molecule type" value="Genomic_DNA"/>
</dbReference>
<dbReference type="AlphaFoldDB" id="A0AAV4DJ22"/>
<proteinExistence type="predicted"/>
<organism evidence="2 3">
    <name type="scientific">Plakobranchus ocellatus</name>
    <dbReference type="NCBI Taxonomy" id="259542"/>
    <lineage>
        <taxon>Eukaryota</taxon>
        <taxon>Metazoa</taxon>
        <taxon>Spiralia</taxon>
        <taxon>Lophotrochozoa</taxon>
        <taxon>Mollusca</taxon>
        <taxon>Gastropoda</taxon>
        <taxon>Heterobranchia</taxon>
        <taxon>Euthyneura</taxon>
        <taxon>Panpulmonata</taxon>
        <taxon>Sacoglossa</taxon>
        <taxon>Placobranchoidea</taxon>
        <taxon>Plakobranchidae</taxon>
        <taxon>Plakobranchus</taxon>
    </lineage>
</organism>
<feature type="compositionally biased region" description="Polar residues" evidence="1">
    <location>
        <begin position="1"/>
        <end position="11"/>
    </location>
</feature>
<sequence length="106" mass="11586">MTFTHSSSIKQGIQLEGGKGNSKINKYLKSMGEICLAARSVTLSPWQRNKQLRQTKLDSNMDMPGAGGGARERDRRIPADIRADSLAPVPPTPPLLTLEIPKRSDS</sequence>
<dbReference type="Proteomes" id="UP000735302">
    <property type="component" value="Unassembled WGS sequence"/>
</dbReference>
<feature type="region of interest" description="Disordered" evidence="1">
    <location>
        <begin position="47"/>
        <end position="106"/>
    </location>
</feature>
<feature type="compositionally biased region" description="Basic and acidic residues" evidence="1">
    <location>
        <begin position="70"/>
        <end position="83"/>
    </location>
</feature>
<evidence type="ECO:0000313" key="2">
    <source>
        <dbReference type="EMBL" id="GFO44156.1"/>
    </source>
</evidence>
<gene>
    <name evidence="2" type="ORF">PoB_007066100</name>
</gene>
<evidence type="ECO:0000256" key="1">
    <source>
        <dbReference type="SAM" id="MobiDB-lite"/>
    </source>
</evidence>
<accession>A0AAV4DJ22</accession>
<name>A0AAV4DJ22_9GAST</name>